<keyword evidence="1" id="KW-0175">Coiled coil</keyword>
<sequence length="244" mass="28050">GRGLDIKTPTVSTVKFLLPFRSFTNQSKLPSINKNTTVLEKNLQTKSLDYIDQLCDLPKQETCRAGKFESNIYNNRAVGTNSNTFSRNLAGKDKFESVDLNDHRDHIFGWMNELWNKWRDTCMLLIGKRWQSPNLATIFLRLRKKDNILLNPAIEKQCVFGKFNIIEIVEKCCGPELRSRVFGFGGGVKKGPRCLSAISLNFEENKSLNEKNKSLNDKLHCLEDEMKEIRKMQKFLLIDNVTSV</sequence>
<feature type="non-terminal residue" evidence="2">
    <location>
        <position position="244"/>
    </location>
</feature>
<dbReference type="AlphaFoldDB" id="A0A9J5YCS8"/>
<reference evidence="2 3" key="1">
    <citation type="submission" date="2020-09" db="EMBL/GenBank/DDBJ databases">
        <title>De no assembly of potato wild relative species, Solanum commersonii.</title>
        <authorList>
            <person name="Cho K."/>
        </authorList>
    </citation>
    <scope>NUCLEOTIDE SEQUENCE [LARGE SCALE GENOMIC DNA]</scope>
    <source>
        <strain evidence="2">LZ3.2</strain>
        <tissue evidence="2">Leaf</tissue>
    </source>
</reference>
<dbReference type="PANTHER" id="PTHR33499:SF40">
    <property type="entry name" value="TRANSPOSASE-ASSOCIATED DOMAIN-CONTAINING PROTEIN"/>
    <property type="match status" value="1"/>
</dbReference>
<dbReference type="EMBL" id="JACXVP010000007">
    <property type="protein sequence ID" value="KAG5597368.1"/>
    <property type="molecule type" value="Genomic_DNA"/>
</dbReference>
<evidence type="ECO:0000313" key="3">
    <source>
        <dbReference type="Proteomes" id="UP000824120"/>
    </source>
</evidence>
<evidence type="ECO:0000256" key="1">
    <source>
        <dbReference type="SAM" id="Coils"/>
    </source>
</evidence>
<gene>
    <name evidence="2" type="ORF">H5410_038600</name>
</gene>
<feature type="coiled-coil region" evidence="1">
    <location>
        <begin position="205"/>
        <end position="232"/>
    </location>
</feature>
<dbReference type="Proteomes" id="UP000824120">
    <property type="component" value="Chromosome 7"/>
</dbReference>
<keyword evidence="3" id="KW-1185">Reference proteome</keyword>
<evidence type="ECO:0000313" key="2">
    <source>
        <dbReference type="EMBL" id="KAG5597368.1"/>
    </source>
</evidence>
<comment type="caution">
    <text evidence="2">The sequence shown here is derived from an EMBL/GenBank/DDBJ whole genome shotgun (WGS) entry which is preliminary data.</text>
</comment>
<protein>
    <submittedName>
        <fullName evidence="2">Uncharacterized protein</fullName>
    </submittedName>
</protein>
<organism evidence="2 3">
    <name type="scientific">Solanum commersonii</name>
    <name type="common">Commerson's wild potato</name>
    <name type="synonym">Commerson's nightshade</name>
    <dbReference type="NCBI Taxonomy" id="4109"/>
    <lineage>
        <taxon>Eukaryota</taxon>
        <taxon>Viridiplantae</taxon>
        <taxon>Streptophyta</taxon>
        <taxon>Embryophyta</taxon>
        <taxon>Tracheophyta</taxon>
        <taxon>Spermatophyta</taxon>
        <taxon>Magnoliopsida</taxon>
        <taxon>eudicotyledons</taxon>
        <taxon>Gunneridae</taxon>
        <taxon>Pentapetalae</taxon>
        <taxon>asterids</taxon>
        <taxon>lamiids</taxon>
        <taxon>Solanales</taxon>
        <taxon>Solanaceae</taxon>
        <taxon>Solanoideae</taxon>
        <taxon>Solaneae</taxon>
        <taxon>Solanum</taxon>
    </lineage>
</organism>
<name>A0A9J5YCS8_SOLCO</name>
<dbReference type="PANTHER" id="PTHR33499">
    <property type="entry name" value="OS12G0282400 PROTEIN-RELATED"/>
    <property type="match status" value="1"/>
</dbReference>
<accession>A0A9J5YCS8</accession>
<proteinExistence type="predicted"/>